<dbReference type="InterPro" id="IPR046335">
    <property type="entry name" value="LacI/GalR-like_sensor"/>
</dbReference>
<dbReference type="PANTHER" id="PTHR30146">
    <property type="entry name" value="LACI-RELATED TRANSCRIPTIONAL REPRESSOR"/>
    <property type="match status" value="1"/>
</dbReference>
<gene>
    <name evidence="5" type="ORF">E3T61_05560</name>
</gene>
<dbReference type="AlphaFoldDB" id="A0A4R9BZ32"/>
<keyword evidence="2" id="KW-0238">DNA-binding</keyword>
<organism evidence="5 6">
    <name type="scientific">Cryobacterium lactosi</name>
    <dbReference type="NCBI Taxonomy" id="1259202"/>
    <lineage>
        <taxon>Bacteria</taxon>
        <taxon>Bacillati</taxon>
        <taxon>Actinomycetota</taxon>
        <taxon>Actinomycetes</taxon>
        <taxon>Micrococcales</taxon>
        <taxon>Microbacteriaceae</taxon>
        <taxon>Cryobacterium</taxon>
    </lineage>
</organism>
<dbReference type="PANTHER" id="PTHR30146:SF109">
    <property type="entry name" value="HTH-TYPE TRANSCRIPTIONAL REGULATOR GALS"/>
    <property type="match status" value="1"/>
</dbReference>
<keyword evidence="6" id="KW-1185">Reference proteome</keyword>
<dbReference type="SUPFAM" id="SSF53822">
    <property type="entry name" value="Periplasmic binding protein-like I"/>
    <property type="match status" value="1"/>
</dbReference>
<dbReference type="EMBL" id="SOHM01000009">
    <property type="protein sequence ID" value="TFD93040.1"/>
    <property type="molecule type" value="Genomic_DNA"/>
</dbReference>
<dbReference type="OrthoDB" id="37081at2"/>
<dbReference type="SUPFAM" id="SSF47413">
    <property type="entry name" value="lambda repressor-like DNA-binding domains"/>
    <property type="match status" value="1"/>
</dbReference>
<evidence type="ECO:0000256" key="3">
    <source>
        <dbReference type="ARBA" id="ARBA00023163"/>
    </source>
</evidence>
<dbReference type="Gene3D" id="1.10.260.40">
    <property type="entry name" value="lambda repressor-like DNA-binding domains"/>
    <property type="match status" value="1"/>
</dbReference>
<reference evidence="5 6" key="1">
    <citation type="submission" date="2019-03" db="EMBL/GenBank/DDBJ databases">
        <title>Genomics of glacier-inhabiting Cryobacterium strains.</title>
        <authorList>
            <person name="Liu Q."/>
            <person name="Xin Y.-H."/>
        </authorList>
    </citation>
    <scope>NUCLEOTIDE SEQUENCE [LARGE SCALE GENOMIC DNA]</scope>
    <source>
        <strain evidence="5 6">Sr59</strain>
    </source>
</reference>
<sequence length="354" mass="37390">MVAMSTPTSHAKTITRDDVARMAGVSSAVVSYVVNGGPRAVSPGNEAKVRQAIRALGYRPNAAARALALGSSEMLAMIIPDAMNPFFASLSRAVENAAAERGYTLLLADSQASLRTERRLVKNFASRRVDGLFLWSELSDPDLMDFEQADIPVVLLNHSTDLATSGSPAILKHGAGDPGANSVGVAFRDGARLAVEHLIGHGHERIGLVMGTNPGGDVDSREVGWRQGIQDAGLTAGPIIRVPFTREGGYRAGQELLAASDRPTAVFVSSDQQAVALLCALQEGGLRIPEDLAVFAFDGSPESEYTWPRLSTVAQPINDLAHAALEALLAAPGKEPLTHIFPAELVLRTSCGCH</sequence>
<dbReference type="Gene3D" id="3.40.50.2300">
    <property type="match status" value="2"/>
</dbReference>
<evidence type="ECO:0000313" key="5">
    <source>
        <dbReference type="EMBL" id="TFD93040.1"/>
    </source>
</evidence>
<evidence type="ECO:0000256" key="2">
    <source>
        <dbReference type="ARBA" id="ARBA00023125"/>
    </source>
</evidence>
<keyword evidence="3" id="KW-0804">Transcription</keyword>
<dbReference type="CDD" id="cd01392">
    <property type="entry name" value="HTH_LacI"/>
    <property type="match status" value="1"/>
</dbReference>
<evidence type="ECO:0000259" key="4">
    <source>
        <dbReference type="PROSITE" id="PS50932"/>
    </source>
</evidence>
<dbReference type="GO" id="GO:0000976">
    <property type="term" value="F:transcription cis-regulatory region binding"/>
    <property type="evidence" value="ECO:0007669"/>
    <property type="project" value="TreeGrafter"/>
</dbReference>
<dbReference type="Pfam" id="PF13377">
    <property type="entry name" value="Peripla_BP_3"/>
    <property type="match status" value="1"/>
</dbReference>
<evidence type="ECO:0000256" key="1">
    <source>
        <dbReference type="ARBA" id="ARBA00023015"/>
    </source>
</evidence>
<dbReference type="PROSITE" id="PS50932">
    <property type="entry name" value="HTH_LACI_2"/>
    <property type="match status" value="1"/>
</dbReference>
<proteinExistence type="predicted"/>
<protein>
    <submittedName>
        <fullName evidence="5">LacI family transcriptional regulator</fullName>
    </submittedName>
</protein>
<dbReference type="GO" id="GO:0003700">
    <property type="term" value="F:DNA-binding transcription factor activity"/>
    <property type="evidence" value="ECO:0007669"/>
    <property type="project" value="TreeGrafter"/>
</dbReference>
<dbReference type="InterPro" id="IPR028082">
    <property type="entry name" value="Peripla_BP_I"/>
</dbReference>
<keyword evidence="1" id="KW-0805">Transcription regulation</keyword>
<name>A0A4R9BZ32_9MICO</name>
<dbReference type="Pfam" id="PF00356">
    <property type="entry name" value="LacI"/>
    <property type="match status" value="1"/>
</dbReference>
<dbReference type="InterPro" id="IPR000843">
    <property type="entry name" value="HTH_LacI"/>
</dbReference>
<feature type="domain" description="HTH lacI-type" evidence="4">
    <location>
        <begin position="14"/>
        <end position="69"/>
    </location>
</feature>
<evidence type="ECO:0000313" key="6">
    <source>
        <dbReference type="Proteomes" id="UP000298468"/>
    </source>
</evidence>
<dbReference type="Proteomes" id="UP000298468">
    <property type="component" value="Unassembled WGS sequence"/>
</dbReference>
<dbReference type="SMART" id="SM00354">
    <property type="entry name" value="HTH_LACI"/>
    <property type="match status" value="1"/>
</dbReference>
<dbReference type="InterPro" id="IPR010982">
    <property type="entry name" value="Lambda_DNA-bd_dom_sf"/>
</dbReference>
<comment type="caution">
    <text evidence="5">The sequence shown here is derived from an EMBL/GenBank/DDBJ whole genome shotgun (WGS) entry which is preliminary data.</text>
</comment>
<dbReference type="CDD" id="cd06267">
    <property type="entry name" value="PBP1_LacI_sugar_binding-like"/>
    <property type="match status" value="1"/>
</dbReference>
<dbReference type="RefSeq" id="WP_134639914.1">
    <property type="nucleotide sequence ID" value="NZ_SOHM01000009.1"/>
</dbReference>
<accession>A0A4R9BZ32</accession>